<protein>
    <recommendedName>
        <fullName evidence="2">protein-tyrosine-phosphatase</fullName>
        <ecNumber evidence="2">3.1.3.48</ecNumber>
    </recommendedName>
</protein>
<evidence type="ECO:0000259" key="6">
    <source>
        <dbReference type="SMART" id="SM00226"/>
    </source>
</evidence>
<dbReference type="InterPro" id="IPR023485">
    <property type="entry name" value="Ptyr_pPase"/>
</dbReference>
<gene>
    <name evidence="7" type="ORF">ACFQIC_08520</name>
</gene>
<dbReference type="Pfam" id="PF01451">
    <property type="entry name" value="LMWPc"/>
    <property type="match status" value="1"/>
</dbReference>
<dbReference type="Proteomes" id="UP001596410">
    <property type="component" value="Unassembled WGS sequence"/>
</dbReference>
<keyword evidence="3 7" id="KW-0378">Hydrolase</keyword>
<accession>A0ABW2EHY6</accession>
<proteinExistence type="inferred from homology"/>
<evidence type="ECO:0000313" key="7">
    <source>
        <dbReference type="EMBL" id="MFC7061900.1"/>
    </source>
</evidence>
<name>A0ABW2EHY6_9BACI</name>
<dbReference type="SMART" id="SM00226">
    <property type="entry name" value="LMWPc"/>
    <property type="match status" value="1"/>
</dbReference>
<sequence length="158" mass="18345">MIRVLFVCLGNICRSPMAEAIFRKRIEREGLSDKMTVDSAGIGHWHIGKEPHKGTRTLLDQNKISYKDMKARQVEPADWDHFDYIIAMDEQNMSDLQAIREKNGVEVDLFMNYVEEADLKGVPDPYFTGNFDYVYKLIDTGSTNLLEQIKQKHFKEEL</sequence>
<reference evidence="8" key="1">
    <citation type="journal article" date="2019" name="Int. J. Syst. Evol. Microbiol.">
        <title>The Global Catalogue of Microorganisms (GCM) 10K type strain sequencing project: providing services to taxonomists for standard genome sequencing and annotation.</title>
        <authorList>
            <consortium name="The Broad Institute Genomics Platform"/>
            <consortium name="The Broad Institute Genome Sequencing Center for Infectious Disease"/>
            <person name="Wu L."/>
            <person name="Ma J."/>
        </authorList>
    </citation>
    <scope>NUCLEOTIDE SEQUENCE [LARGE SCALE GENOMIC DNA]</scope>
    <source>
        <strain evidence="8">CGMCC 4.1621</strain>
    </source>
</reference>
<dbReference type="InterPro" id="IPR050438">
    <property type="entry name" value="LMW_PTPase"/>
</dbReference>
<dbReference type="PANTHER" id="PTHR11717:SF7">
    <property type="entry name" value="LOW MOLECULAR WEIGHT PHOSPHOTYROSINE PROTEIN PHOSPHATASE"/>
    <property type="match status" value="1"/>
</dbReference>
<evidence type="ECO:0000256" key="4">
    <source>
        <dbReference type="ARBA" id="ARBA00022912"/>
    </source>
</evidence>
<dbReference type="PRINTS" id="PR00719">
    <property type="entry name" value="LMWPTPASE"/>
</dbReference>
<evidence type="ECO:0000256" key="3">
    <source>
        <dbReference type="ARBA" id="ARBA00022801"/>
    </source>
</evidence>
<organism evidence="7 8">
    <name type="scientific">Halobacillus seohaensis</name>
    <dbReference type="NCBI Taxonomy" id="447421"/>
    <lineage>
        <taxon>Bacteria</taxon>
        <taxon>Bacillati</taxon>
        <taxon>Bacillota</taxon>
        <taxon>Bacilli</taxon>
        <taxon>Bacillales</taxon>
        <taxon>Bacillaceae</taxon>
        <taxon>Halobacillus</taxon>
    </lineage>
</organism>
<dbReference type="CDD" id="cd16343">
    <property type="entry name" value="LMWPTP"/>
    <property type="match status" value="1"/>
</dbReference>
<dbReference type="GO" id="GO:0004725">
    <property type="term" value="F:protein tyrosine phosphatase activity"/>
    <property type="evidence" value="ECO:0007669"/>
    <property type="project" value="UniProtKB-EC"/>
</dbReference>
<dbReference type="SUPFAM" id="SSF52788">
    <property type="entry name" value="Phosphotyrosine protein phosphatases I"/>
    <property type="match status" value="1"/>
</dbReference>
<dbReference type="Gene3D" id="3.40.50.2300">
    <property type="match status" value="1"/>
</dbReference>
<dbReference type="InterPro" id="IPR036196">
    <property type="entry name" value="Ptyr_pPase_sf"/>
</dbReference>
<dbReference type="PANTHER" id="PTHR11717">
    <property type="entry name" value="LOW MOLECULAR WEIGHT PROTEIN TYROSINE PHOSPHATASE"/>
    <property type="match status" value="1"/>
</dbReference>
<evidence type="ECO:0000256" key="1">
    <source>
        <dbReference type="ARBA" id="ARBA00011063"/>
    </source>
</evidence>
<evidence type="ECO:0000256" key="5">
    <source>
        <dbReference type="ARBA" id="ARBA00051722"/>
    </source>
</evidence>
<comment type="catalytic activity">
    <reaction evidence="5">
        <text>O-phospho-L-tyrosyl-[protein] + H2O = L-tyrosyl-[protein] + phosphate</text>
        <dbReference type="Rhea" id="RHEA:10684"/>
        <dbReference type="Rhea" id="RHEA-COMP:10136"/>
        <dbReference type="Rhea" id="RHEA-COMP:20101"/>
        <dbReference type="ChEBI" id="CHEBI:15377"/>
        <dbReference type="ChEBI" id="CHEBI:43474"/>
        <dbReference type="ChEBI" id="CHEBI:46858"/>
        <dbReference type="ChEBI" id="CHEBI:61978"/>
        <dbReference type="EC" id="3.1.3.48"/>
    </reaction>
</comment>
<evidence type="ECO:0000256" key="2">
    <source>
        <dbReference type="ARBA" id="ARBA00013064"/>
    </source>
</evidence>
<comment type="similarity">
    <text evidence="1">Belongs to the low molecular weight phosphotyrosine protein phosphatase family.</text>
</comment>
<feature type="domain" description="Phosphotyrosine protein phosphatase I" evidence="6">
    <location>
        <begin position="2"/>
        <end position="148"/>
    </location>
</feature>
<dbReference type="EC" id="3.1.3.48" evidence="2"/>
<keyword evidence="8" id="KW-1185">Reference proteome</keyword>
<evidence type="ECO:0000313" key="8">
    <source>
        <dbReference type="Proteomes" id="UP001596410"/>
    </source>
</evidence>
<comment type="caution">
    <text evidence="7">The sequence shown here is derived from an EMBL/GenBank/DDBJ whole genome shotgun (WGS) entry which is preliminary data.</text>
</comment>
<dbReference type="RefSeq" id="WP_204709904.1">
    <property type="nucleotide sequence ID" value="NZ_JBHSZV010000020.1"/>
</dbReference>
<keyword evidence="4" id="KW-0904">Protein phosphatase</keyword>
<dbReference type="InterPro" id="IPR017867">
    <property type="entry name" value="Tyr_phospatase_low_mol_wt"/>
</dbReference>
<dbReference type="EMBL" id="JBHSZV010000020">
    <property type="protein sequence ID" value="MFC7061900.1"/>
    <property type="molecule type" value="Genomic_DNA"/>
</dbReference>